<protein>
    <submittedName>
        <fullName evidence="2">Uncharacterized protein</fullName>
    </submittedName>
</protein>
<organism evidence="2 3">
    <name type="scientific">Ohtaekwangia kribbensis</name>
    <dbReference type="NCBI Taxonomy" id="688913"/>
    <lineage>
        <taxon>Bacteria</taxon>
        <taxon>Pseudomonadati</taxon>
        <taxon>Bacteroidota</taxon>
        <taxon>Cytophagia</taxon>
        <taxon>Cytophagales</taxon>
        <taxon>Fulvivirgaceae</taxon>
        <taxon>Ohtaekwangia</taxon>
    </lineage>
</organism>
<feature type="chain" id="PRO_5046754280" evidence="1">
    <location>
        <begin position="19"/>
        <end position="195"/>
    </location>
</feature>
<accession>A0ABW3K5S5</accession>
<dbReference type="Proteomes" id="UP001597112">
    <property type="component" value="Unassembled WGS sequence"/>
</dbReference>
<keyword evidence="1" id="KW-0732">Signal</keyword>
<feature type="signal peptide" evidence="1">
    <location>
        <begin position="1"/>
        <end position="18"/>
    </location>
</feature>
<dbReference type="RefSeq" id="WP_377580270.1">
    <property type="nucleotide sequence ID" value="NZ_JBHTKA010000007.1"/>
</dbReference>
<keyword evidence="3" id="KW-1185">Reference proteome</keyword>
<dbReference type="EMBL" id="JBHTKA010000007">
    <property type="protein sequence ID" value="MFD1000815.1"/>
    <property type="molecule type" value="Genomic_DNA"/>
</dbReference>
<evidence type="ECO:0000256" key="1">
    <source>
        <dbReference type="SAM" id="SignalP"/>
    </source>
</evidence>
<comment type="caution">
    <text evidence="2">The sequence shown here is derived from an EMBL/GenBank/DDBJ whole genome shotgun (WGS) entry which is preliminary data.</text>
</comment>
<name>A0ABW3K5S5_9BACT</name>
<evidence type="ECO:0000313" key="3">
    <source>
        <dbReference type="Proteomes" id="UP001597112"/>
    </source>
</evidence>
<evidence type="ECO:0000313" key="2">
    <source>
        <dbReference type="EMBL" id="MFD1000815.1"/>
    </source>
</evidence>
<sequence>MKFLAIGILIFLPGVIHAQVITHDDFKSVIPYLQNEDFKSAFEKTNQLLSSTRNDSSDIRGIVTYMNIFSAAGMVTANQMTYDDFTKNANRHVGQWIVMPAHPCIDSTALGYNSLKFVMHNGILKGMTTTANKSKTTILCFEYFVYKEPIHPSRYIGKNVRCGGILESIEVNPNKSTIWVSRIYIRDAFARVVTP</sequence>
<proteinExistence type="predicted"/>
<reference evidence="3" key="1">
    <citation type="journal article" date="2019" name="Int. J. Syst. Evol. Microbiol.">
        <title>The Global Catalogue of Microorganisms (GCM) 10K type strain sequencing project: providing services to taxonomists for standard genome sequencing and annotation.</title>
        <authorList>
            <consortium name="The Broad Institute Genomics Platform"/>
            <consortium name="The Broad Institute Genome Sequencing Center for Infectious Disease"/>
            <person name="Wu L."/>
            <person name="Ma J."/>
        </authorList>
    </citation>
    <scope>NUCLEOTIDE SEQUENCE [LARGE SCALE GENOMIC DNA]</scope>
    <source>
        <strain evidence="3">CCUG 58938</strain>
    </source>
</reference>
<gene>
    <name evidence="2" type="ORF">ACFQ21_15930</name>
</gene>